<accession>A0ABS3W3N7</accession>
<keyword evidence="3" id="KW-0309">Germination</keyword>
<dbReference type="EMBL" id="JAGGDJ010000001">
    <property type="protein sequence ID" value="MBO7742919.1"/>
    <property type="molecule type" value="Genomic_DNA"/>
</dbReference>
<keyword evidence="4" id="KW-0732">Signal</keyword>
<dbReference type="Gene3D" id="3.30.300.210">
    <property type="entry name" value="Nutrient germinant receptor protein C, domain 3"/>
    <property type="match status" value="1"/>
</dbReference>
<keyword evidence="5" id="KW-0472">Membrane</keyword>
<dbReference type="PANTHER" id="PTHR35789">
    <property type="entry name" value="SPORE GERMINATION PROTEIN B3"/>
    <property type="match status" value="1"/>
</dbReference>
<reference evidence="10 11" key="1">
    <citation type="submission" date="2021-03" db="EMBL/GenBank/DDBJ databases">
        <title>Paenibacillus artemisicola MWE-103 whole genome sequence.</title>
        <authorList>
            <person name="Ham Y.J."/>
        </authorList>
    </citation>
    <scope>NUCLEOTIDE SEQUENCE [LARGE SCALE GENOMIC DNA]</scope>
    <source>
        <strain evidence="10 11">MWE-103</strain>
    </source>
</reference>
<evidence type="ECO:0000313" key="11">
    <source>
        <dbReference type="Proteomes" id="UP000670947"/>
    </source>
</evidence>
<evidence type="ECO:0000256" key="6">
    <source>
        <dbReference type="ARBA" id="ARBA00023139"/>
    </source>
</evidence>
<dbReference type="InterPro" id="IPR008844">
    <property type="entry name" value="Spore_GerAC-like"/>
</dbReference>
<evidence type="ECO:0000313" key="10">
    <source>
        <dbReference type="EMBL" id="MBO7742919.1"/>
    </source>
</evidence>
<dbReference type="NCBIfam" id="TIGR02887">
    <property type="entry name" value="spore_ger_x_C"/>
    <property type="match status" value="1"/>
</dbReference>
<sequence length="390" mass="43426">MRRGIRPLWLATACCLTLMLSGCWNSRELNNLAIVTGMGIDRMDGTGQYLVSFQVVNPSTVSSNLNGGGPGDQPIVVYSAAEKSLFGAMRKASQKISRQLFFSHTQLLVIGEAMARGGVQELFDFFDRSHEFRLNMSVIVSKDSTAQAILRKVTPLEKASASGLNKRLKMTQSVWAHNLTVDVKEIITAQSRAQDMALSGIENTPEKGIMIYDGLAVFREGKMIGWLKGEHAIAILMLKNKIKSTIFQLSCPHSKEKLFVELIGAKSSLHVDMRSGKPAFHVRIKEEGNVSEVHCPVDLNNKATMVKLQREWADRTQAMVEATIRTSMNERADILGFGDAISRKYPKAWKLMERNWRESYADADFDVTVEAYLRNTGMTLKAYIPVASES</sequence>
<keyword evidence="6" id="KW-0564">Palmitate</keyword>
<keyword evidence="11" id="KW-1185">Reference proteome</keyword>
<keyword evidence="7" id="KW-0449">Lipoprotein</keyword>
<evidence type="ECO:0000256" key="1">
    <source>
        <dbReference type="ARBA" id="ARBA00004635"/>
    </source>
</evidence>
<evidence type="ECO:0000256" key="4">
    <source>
        <dbReference type="ARBA" id="ARBA00022729"/>
    </source>
</evidence>
<dbReference type="Pfam" id="PF25198">
    <property type="entry name" value="Spore_GerAC_N"/>
    <property type="match status" value="1"/>
</dbReference>
<dbReference type="InterPro" id="IPR057336">
    <property type="entry name" value="GerAC_N"/>
</dbReference>
<dbReference type="Proteomes" id="UP000670947">
    <property type="component" value="Unassembled WGS sequence"/>
</dbReference>
<gene>
    <name evidence="10" type="ORF">I8J29_01835</name>
</gene>
<dbReference type="InterPro" id="IPR046953">
    <property type="entry name" value="Spore_GerAC-like_C"/>
</dbReference>
<protein>
    <submittedName>
        <fullName evidence="10">Ger(X)C family spore germination protein</fullName>
    </submittedName>
</protein>
<dbReference type="InterPro" id="IPR038501">
    <property type="entry name" value="Spore_GerAC_C_sf"/>
</dbReference>
<dbReference type="PANTHER" id="PTHR35789:SF1">
    <property type="entry name" value="SPORE GERMINATION PROTEIN B3"/>
    <property type="match status" value="1"/>
</dbReference>
<evidence type="ECO:0000256" key="5">
    <source>
        <dbReference type="ARBA" id="ARBA00023136"/>
    </source>
</evidence>
<evidence type="ECO:0000259" key="8">
    <source>
        <dbReference type="Pfam" id="PF05504"/>
    </source>
</evidence>
<evidence type="ECO:0000256" key="2">
    <source>
        <dbReference type="ARBA" id="ARBA00007886"/>
    </source>
</evidence>
<proteinExistence type="inferred from homology"/>
<comment type="caution">
    <text evidence="10">The sequence shown here is derived from an EMBL/GenBank/DDBJ whole genome shotgun (WGS) entry which is preliminary data.</text>
</comment>
<feature type="domain" description="Spore germination GerAC-like C-terminal" evidence="8">
    <location>
        <begin position="213"/>
        <end position="377"/>
    </location>
</feature>
<dbReference type="RefSeq" id="WP_208845873.1">
    <property type="nucleotide sequence ID" value="NZ_JAGGDJ010000001.1"/>
</dbReference>
<organism evidence="10 11">
    <name type="scientific">Paenibacillus artemisiicola</name>
    <dbReference type="NCBI Taxonomy" id="1172618"/>
    <lineage>
        <taxon>Bacteria</taxon>
        <taxon>Bacillati</taxon>
        <taxon>Bacillota</taxon>
        <taxon>Bacilli</taxon>
        <taxon>Bacillales</taxon>
        <taxon>Paenibacillaceae</taxon>
        <taxon>Paenibacillus</taxon>
    </lineage>
</organism>
<comment type="subcellular location">
    <subcellularLocation>
        <location evidence="1">Membrane</location>
        <topology evidence="1">Lipid-anchor</topology>
    </subcellularLocation>
</comment>
<dbReference type="PROSITE" id="PS51257">
    <property type="entry name" value="PROKAR_LIPOPROTEIN"/>
    <property type="match status" value="1"/>
</dbReference>
<feature type="domain" description="Spore germination protein N-terminal" evidence="9">
    <location>
        <begin position="25"/>
        <end position="198"/>
    </location>
</feature>
<evidence type="ECO:0000256" key="7">
    <source>
        <dbReference type="ARBA" id="ARBA00023288"/>
    </source>
</evidence>
<dbReference type="Pfam" id="PF05504">
    <property type="entry name" value="Spore_GerAC"/>
    <property type="match status" value="1"/>
</dbReference>
<comment type="similarity">
    <text evidence="2">Belongs to the GerABKC lipoprotein family.</text>
</comment>
<name>A0ABS3W3N7_9BACL</name>
<evidence type="ECO:0000259" key="9">
    <source>
        <dbReference type="Pfam" id="PF25198"/>
    </source>
</evidence>
<evidence type="ECO:0000256" key="3">
    <source>
        <dbReference type="ARBA" id="ARBA00022544"/>
    </source>
</evidence>